<dbReference type="GO" id="GO:0000032">
    <property type="term" value="P:cell wall mannoprotein biosynthetic process"/>
    <property type="evidence" value="ECO:0007669"/>
    <property type="project" value="TreeGrafter"/>
</dbReference>
<evidence type="ECO:0000256" key="3">
    <source>
        <dbReference type="PIRSR" id="PIRSR018153-1"/>
    </source>
</evidence>
<proteinExistence type="inferred from homology"/>
<keyword evidence="5" id="KW-1185">Reference proteome</keyword>
<dbReference type="PANTHER" id="PTHR31121">
    <property type="entry name" value="ALPHA-1,2 MANNOSYLTRANSFERASE KTR1"/>
    <property type="match status" value="1"/>
</dbReference>
<feature type="active site" description="Nucleophile" evidence="3">
    <location>
        <position position="292"/>
    </location>
</feature>
<evidence type="ECO:0000313" key="5">
    <source>
        <dbReference type="Proteomes" id="UP000030653"/>
    </source>
</evidence>
<dbReference type="GeneID" id="63684950"/>
<dbReference type="Gene3D" id="3.90.550.10">
    <property type="entry name" value="Spore Coat Polysaccharide Biosynthesis Protein SpsA, Chain A"/>
    <property type="match status" value="1"/>
</dbReference>
<dbReference type="AlphaFoldDB" id="M5G5B9"/>
<protein>
    <submittedName>
        <fullName evidence="4">Nucleotide-diphospho-sugar transferase</fullName>
    </submittedName>
</protein>
<dbReference type="SUPFAM" id="SSF53448">
    <property type="entry name" value="Nucleotide-diphospho-sugar transferases"/>
    <property type="match status" value="1"/>
</dbReference>
<comment type="similarity">
    <text evidence="1">Belongs to the glycosyltransferase 15 family.</text>
</comment>
<evidence type="ECO:0000313" key="4">
    <source>
        <dbReference type="EMBL" id="EJU03430.1"/>
    </source>
</evidence>
<gene>
    <name evidence="4" type="ORF">DACRYDRAFT_114836</name>
</gene>
<keyword evidence="2 4" id="KW-0808">Transferase</keyword>
<evidence type="ECO:0000256" key="2">
    <source>
        <dbReference type="ARBA" id="ARBA00022679"/>
    </source>
</evidence>
<dbReference type="OrthoDB" id="439943at2759"/>
<dbReference type="Proteomes" id="UP000030653">
    <property type="component" value="Unassembled WGS sequence"/>
</dbReference>
<dbReference type="PANTHER" id="PTHR31121:SF2">
    <property type="entry name" value="MANNOSYLTRANSFERASE KTR5-RELATED"/>
    <property type="match status" value="1"/>
</dbReference>
<dbReference type="GO" id="GO:0016020">
    <property type="term" value="C:membrane"/>
    <property type="evidence" value="ECO:0007669"/>
    <property type="project" value="InterPro"/>
</dbReference>
<dbReference type="OMA" id="YQHSTIQ"/>
<dbReference type="EMBL" id="JH795859">
    <property type="protein sequence ID" value="EJU03430.1"/>
    <property type="molecule type" value="Genomic_DNA"/>
</dbReference>
<organism evidence="4 5">
    <name type="scientific">Dacryopinax primogenitus (strain DJM 731)</name>
    <name type="common">Brown rot fungus</name>
    <dbReference type="NCBI Taxonomy" id="1858805"/>
    <lineage>
        <taxon>Eukaryota</taxon>
        <taxon>Fungi</taxon>
        <taxon>Dikarya</taxon>
        <taxon>Basidiomycota</taxon>
        <taxon>Agaricomycotina</taxon>
        <taxon>Dacrymycetes</taxon>
        <taxon>Dacrymycetales</taxon>
        <taxon>Dacrymycetaceae</taxon>
        <taxon>Dacryopinax</taxon>
    </lineage>
</organism>
<dbReference type="InterPro" id="IPR029044">
    <property type="entry name" value="Nucleotide-diphossugar_trans"/>
</dbReference>
<evidence type="ECO:0000256" key="1">
    <source>
        <dbReference type="ARBA" id="ARBA00007677"/>
    </source>
</evidence>
<dbReference type="Pfam" id="PF01793">
    <property type="entry name" value="Glyco_transf_15"/>
    <property type="match status" value="1"/>
</dbReference>
<dbReference type="InterPro" id="IPR002685">
    <property type="entry name" value="Glyco_trans_15"/>
</dbReference>
<reference evidence="4 5" key="1">
    <citation type="journal article" date="2012" name="Science">
        <title>The Paleozoic origin of enzymatic lignin decomposition reconstructed from 31 fungal genomes.</title>
        <authorList>
            <person name="Floudas D."/>
            <person name="Binder M."/>
            <person name="Riley R."/>
            <person name="Barry K."/>
            <person name="Blanchette R.A."/>
            <person name="Henrissat B."/>
            <person name="Martinez A.T."/>
            <person name="Otillar R."/>
            <person name="Spatafora J.W."/>
            <person name="Yadav J.S."/>
            <person name="Aerts A."/>
            <person name="Benoit I."/>
            <person name="Boyd A."/>
            <person name="Carlson A."/>
            <person name="Copeland A."/>
            <person name="Coutinho P.M."/>
            <person name="de Vries R.P."/>
            <person name="Ferreira P."/>
            <person name="Findley K."/>
            <person name="Foster B."/>
            <person name="Gaskell J."/>
            <person name="Glotzer D."/>
            <person name="Gorecki P."/>
            <person name="Heitman J."/>
            <person name="Hesse C."/>
            <person name="Hori C."/>
            <person name="Igarashi K."/>
            <person name="Jurgens J.A."/>
            <person name="Kallen N."/>
            <person name="Kersten P."/>
            <person name="Kohler A."/>
            <person name="Kuees U."/>
            <person name="Kumar T.K.A."/>
            <person name="Kuo A."/>
            <person name="LaButti K."/>
            <person name="Larrondo L.F."/>
            <person name="Lindquist E."/>
            <person name="Ling A."/>
            <person name="Lombard V."/>
            <person name="Lucas S."/>
            <person name="Lundell T."/>
            <person name="Martin R."/>
            <person name="McLaughlin D.J."/>
            <person name="Morgenstern I."/>
            <person name="Morin E."/>
            <person name="Murat C."/>
            <person name="Nagy L.G."/>
            <person name="Nolan M."/>
            <person name="Ohm R.A."/>
            <person name="Patyshakuliyeva A."/>
            <person name="Rokas A."/>
            <person name="Ruiz-Duenas F.J."/>
            <person name="Sabat G."/>
            <person name="Salamov A."/>
            <person name="Samejima M."/>
            <person name="Schmutz J."/>
            <person name="Slot J.C."/>
            <person name="St John F."/>
            <person name="Stenlid J."/>
            <person name="Sun H."/>
            <person name="Sun S."/>
            <person name="Syed K."/>
            <person name="Tsang A."/>
            <person name="Wiebenga A."/>
            <person name="Young D."/>
            <person name="Pisabarro A."/>
            <person name="Eastwood D.C."/>
            <person name="Martin F."/>
            <person name="Cullen D."/>
            <person name="Grigoriev I.V."/>
            <person name="Hibbett D.S."/>
        </authorList>
    </citation>
    <scope>NUCLEOTIDE SEQUENCE [LARGE SCALE GENOMIC DNA]</scope>
    <source>
        <strain evidence="4 5">DJM-731 SS1</strain>
    </source>
</reference>
<sequence length="403" mass="47094">MSTGSTRLPWRSNQPRRRPRRTFFLLSLFLCALLFFPLRGPLRTWIRTYNQIPSGSFSPSAYHGCAPISALHQPREKGAILLLLREKDLAQLLPTLANFEEKFNAQFRYPYVMLSSPDEPSFSAHFRAQVALSLPDGAEVEYAEIEDHDWRIPDWLNATEMREGFARQGREGVQYSGREGYHHMCRFYSGLFARQKVLEKYEWYWRLEPGVRFYCRISYDPFRFLALRNQVYGFVITIVETPNTIPTLFRTLSTYATDHSLVPGALWPFFTKSKHGSMEGEYNMCHFWTNFEIGDLRFFRGHEYQDLFNMLDKKGGFYTERWGDAPVRSMALGMLVEPERVHYFEDFAYKHDWFMHCPPKEMGCECDCPAFGDGYTDIDRDGWYSCLPEWRGVQGEAKGGKGV</sequence>
<dbReference type="GO" id="GO:0005794">
    <property type="term" value="C:Golgi apparatus"/>
    <property type="evidence" value="ECO:0007669"/>
    <property type="project" value="TreeGrafter"/>
</dbReference>
<dbReference type="HOGENOM" id="CLU_024327_4_1_1"/>
<dbReference type="PIRSF" id="PIRSF018153">
    <property type="entry name" value="Glyco_trans_15"/>
    <property type="match status" value="1"/>
</dbReference>
<dbReference type="GO" id="GO:0006487">
    <property type="term" value="P:protein N-linked glycosylation"/>
    <property type="evidence" value="ECO:0007669"/>
    <property type="project" value="TreeGrafter"/>
</dbReference>
<dbReference type="RefSeq" id="XP_040630324.1">
    <property type="nucleotide sequence ID" value="XM_040769888.1"/>
</dbReference>
<name>M5G5B9_DACPD</name>
<accession>M5G5B9</accession>
<dbReference type="GO" id="GO:0000026">
    <property type="term" value="F:alpha-1,2-mannosyltransferase activity"/>
    <property type="evidence" value="ECO:0007669"/>
    <property type="project" value="TreeGrafter"/>
</dbReference>